<keyword evidence="6" id="KW-1185">Reference proteome</keyword>
<evidence type="ECO:0000313" key="5">
    <source>
        <dbReference type="EMBL" id="RBP52783.1"/>
    </source>
</evidence>
<dbReference type="SUPFAM" id="SSF51735">
    <property type="entry name" value="NAD(P)-binding Rossmann-fold domains"/>
    <property type="match status" value="1"/>
</dbReference>
<proteinExistence type="inferred from homology"/>
<sequence length="702" mass="77090">MASSRQLVVFGGLGFIGHRLALSLSHQHSVHVVDNACLEAAPHSETLRRCEILQAAGVRLHHLDIFDNDGMDAFLRGRDIDTVFHLAGSSSIKTTYEGQGFNQVIGITNTLLTKLASTKVARLVYFSSSMVYGDFRHTIINENHSKKPVDRYGVYKHATEVLVNGWAREHAIVSIIIRPTAVYGPYDFKHRLVAKLLNQARSGLPLTVSGDGSQSLDFTHVDDVVSGAVATLDYDTSDDFNISFGEARSINDLVSLLATFYPTCKISKNFDTGHPSAKRGALNSEKAIRLLGYEPAYPLETGLLNLIEGEGQHVEPSVQRKLVPNSIVPLAKSDVLSSEFESINDVLQTGWLTSGPYNTQFQDAFLQHLGVEGLHALTVNSCASALFLALQAHNITREVLVPAFTFSATINAVVTAGATPKFVDIESRFLGLDPAKLEAAITPNTEAILLVHLAGVICDIDRILTIAKKHKLVIIEDCAQALGAEYQGVKAGTSGVTSCFSFFPTKMITTGEGGMLVTRDAAVLDRAKTLANHGYNSSTMDREQQLMPWHRKQIEAGYNFRMSNINAAMGMVQLQRLDDIASTRRRKALKIIEGLRPLKDIECFEYRERHSVYQALNILVPSHYDRDGFTLKLRAQGVMASVHYPEVLPNTSVFSRFANSHEQFPVAEDIANRIVTLPLFGSLTQYQINRVIDAVTAAVADI</sequence>
<evidence type="ECO:0000313" key="6">
    <source>
        <dbReference type="Proteomes" id="UP000253083"/>
    </source>
</evidence>
<dbReference type="InterPro" id="IPR015422">
    <property type="entry name" value="PyrdxlP-dep_Trfase_small"/>
</dbReference>
<dbReference type="RefSeq" id="WP_113952405.1">
    <property type="nucleotide sequence ID" value="NZ_QNRT01000001.1"/>
</dbReference>
<dbReference type="AlphaFoldDB" id="A0A395JNB4"/>
<dbReference type="InterPro" id="IPR000653">
    <property type="entry name" value="DegT/StrS_aminotransferase"/>
</dbReference>
<dbReference type="EMBL" id="QNRT01000001">
    <property type="protein sequence ID" value="RBP52783.1"/>
    <property type="molecule type" value="Genomic_DNA"/>
</dbReference>
<dbReference type="Pfam" id="PF01370">
    <property type="entry name" value="Epimerase"/>
    <property type="match status" value="1"/>
</dbReference>
<dbReference type="InterPro" id="IPR015421">
    <property type="entry name" value="PyrdxlP-dep_Trfase_major"/>
</dbReference>
<dbReference type="PANTHER" id="PTHR30244">
    <property type="entry name" value="TRANSAMINASE"/>
    <property type="match status" value="1"/>
</dbReference>
<dbReference type="InParanoid" id="A0A395JNB4"/>
<keyword evidence="1 3" id="KW-0663">Pyridoxal phosphate</keyword>
<protein>
    <submittedName>
        <fullName evidence="5">dTDP-4-amino-4,6-dideoxygalactose transaminase</fullName>
    </submittedName>
</protein>
<dbReference type="InterPro" id="IPR001509">
    <property type="entry name" value="Epimerase_deHydtase"/>
</dbReference>
<dbReference type="Gene3D" id="3.40.50.720">
    <property type="entry name" value="NAD(P)-binding Rossmann-like Domain"/>
    <property type="match status" value="1"/>
</dbReference>
<dbReference type="OrthoDB" id="9804264at2"/>
<accession>A0A395JNB4</accession>
<dbReference type="Pfam" id="PF01041">
    <property type="entry name" value="DegT_DnrJ_EryC1"/>
    <property type="match status" value="1"/>
</dbReference>
<gene>
    <name evidence="5" type="ORF">DFR28_101167</name>
</gene>
<evidence type="ECO:0000256" key="1">
    <source>
        <dbReference type="ARBA" id="ARBA00022898"/>
    </source>
</evidence>
<feature type="domain" description="NAD-dependent epimerase/dehydratase" evidence="4">
    <location>
        <begin position="8"/>
        <end position="242"/>
    </location>
</feature>
<dbReference type="Proteomes" id="UP000253083">
    <property type="component" value="Unassembled WGS sequence"/>
</dbReference>
<dbReference type="Gene3D" id="3.40.640.10">
    <property type="entry name" value="Type I PLP-dependent aspartate aminotransferase-like (Major domain)"/>
    <property type="match status" value="1"/>
</dbReference>
<evidence type="ECO:0000259" key="4">
    <source>
        <dbReference type="Pfam" id="PF01370"/>
    </source>
</evidence>
<organism evidence="5 6">
    <name type="scientific">Arenicella xantha</name>
    <dbReference type="NCBI Taxonomy" id="644221"/>
    <lineage>
        <taxon>Bacteria</taxon>
        <taxon>Pseudomonadati</taxon>
        <taxon>Pseudomonadota</taxon>
        <taxon>Gammaproteobacteria</taxon>
        <taxon>Arenicellales</taxon>
        <taxon>Arenicellaceae</taxon>
        <taxon>Arenicella</taxon>
    </lineage>
</organism>
<dbReference type="CDD" id="cd00616">
    <property type="entry name" value="AHBA_syn"/>
    <property type="match status" value="1"/>
</dbReference>
<dbReference type="InterPro" id="IPR015424">
    <property type="entry name" value="PyrdxlP-dep_Trfase"/>
</dbReference>
<dbReference type="SUPFAM" id="SSF53383">
    <property type="entry name" value="PLP-dependent transferases"/>
    <property type="match status" value="1"/>
</dbReference>
<dbReference type="GO" id="GO:0008483">
    <property type="term" value="F:transaminase activity"/>
    <property type="evidence" value="ECO:0007669"/>
    <property type="project" value="TreeGrafter"/>
</dbReference>
<evidence type="ECO:0000256" key="3">
    <source>
        <dbReference type="RuleBase" id="RU004508"/>
    </source>
</evidence>
<dbReference type="GO" id="GO:0000271">
    <property type="term" value="P:polysaccharide biosynthetic process"/>
    <property type="evidence" value="ECO:0007669"/>
    <property type="project" value="TreeGrafter"/>
</dbReference>
<dbReference type="Gene3D" id="3.90.1150.10">
    <property type="entry name" value="Aspartate Aminotransferase, domain 1"/>
    <property type="match status" value="1"/>
</dbReference>
<comment type="similarity">
    <text evidence="2 3">Belongs to the DegT/DnrJ/EryC1 family.</text>
</comment>
<dbReference type="PANTHER" id="PTHR30244:SF34">
    <property type="entry name" value="DTDP-4-AMINO-4,6-DIDEOXYGALACTOSE TRANSAMINASE"/>
    <property type="match status" value="1"/>
</dbReference>
<reference evidence="5 6" key="1">
    <citation type="submission" date="2018-06" db="EMBL/GenBank/DDBJ databases">
        <title>Genomic Encyclopedia of Type Strains, Phase IV (KMG-IV): sequencing the most valuable type-strain genomes for metagenomic binning, comparative biology and taxonomic classification.</title>
        <authorList>
            <person name="Goeker M."/>
        </authorList>
    </citation>
    <scope>NUCLEOTIDE SEQUENCE [LARGE SCALE GENOMIC DNA]</scope>
    <source>
        <strain evidence="5 6">DSM 24032</strain>
    </source>
</reference>
<dbReference type="InterPro" id="IPR036291">
    <property type="entry name" value="NAD(P)-bd_dom_sf"/>
</dbReference>
<comment type="caution">
    <text evidence="5">The sequence shown here is derived from an EMBL/GenBank/DDBJ whole genome shotgun (WGS) entry which is preliminary data.</text>
</comment>
<evidence type="ECO:0000256" key="2">
    <source>
        <dbReference type="ARBA" id="ARBA00037999"/>
    </source>
</evidence>
<name>A0A395JNB4_9GAMM</name>
<dbReference type="GO" id="GO:0030170">
    <property type="term" value="F:pyridoxal phosphate binding"/>
    <property type="evidence" value="ECO:0007669"/>
    <property type="project" value="TreeGrafter"/>
</dbReference>